<dbReference type="EMBL" id="JAZGUE010000006">
    <property type="protein sequence ID" value="KAL2265169.1"/>
    <property type="molecule type" value="Genomic_DNA"/>
</dbReference>
<evidence type="ECO:0000256" key="1">
    <source>
        <dbReference type="ARBA" id="ARBA00004123"/>
    </source>
</evidence>
<feature type="region of interest" description="Disordered" evidence="4">
    <location>
        <begin position="265"/>
        <end position="339"/>
    </location>
</feature>
<dbReference type="SUPFAM" id="SSF57667">
    <property type="entry name" value="beta-beta-alpha zinc fingers"/>
    <property type="match status" value="1"/>
</dbReference>
<comment type="subcellular location">
    <subcellularLocation>
        <location evidence="1">Nucleus</location>
    </subcellularLocation>
</comment>
<accession>A0ABR4D6I0</accession>
<sequence length="447" mass="49211">MALSLMHETRRVTLMISLVSRATYELGSLHSFSPPHLWRKQKTSSLPSFFFSFPFPLSPCCRGTFPGVHSKMALRQLPVLSLDLAGNSADYDFDFLLSAGGTSSWCPPLRMPLSGCATPGIPGSIDFNSSFSSSTNDSFTFAQLTPSSSRSFQFPVSPTTPVSEGLVEIGCSPLSGTPTRGIPEAHGLPSFDGGDFADAVQAASSRDYAVASDFAMHPLLSGPSAPTPFGLSSTNMAHWAYPESPIQFELPSPARSVPIGQRRKHELGNDDAMPPTPSTSSSHDEPFTPSPPSTPVSAASKRARMMHQARHRTTALQHHLRQDASSGLERRSKKEHCQKLDPEGDIMVERSASNNCEVVGCGKVFRRKEHLKRHLKSAHTNTSWGCEFCGHRFNRFDNYVNHIRLHTREPRPGEKEARVKHFPEAKALLERILRNQRKRPKRCPASP</sequence>
<name>A0ABR4D6I0_9PEZI</name>
<evidence type="ECO:0000256" key="3">
    <source>
        <dbReference type="PROSITE-ProRule" id="PRU00042"/>
    </source>
</evidence>
<dbReference type="InterPro" id="IPR052127">
    <property type="entry name" value="STE12_transcription_factor"/>
</dbReference>
<keyword evidence="2" id="KW-0539">Nucleus</keyword>
<dbReference type="PANTHER" id="PTHR47427">
    <property type="entry name" value="PROTEIN STE12"/>
    <property type="match status" value="1"/>
</dbReference>
<dbReference type="Pfam" id="PF00096">
    <property type="entry name" value="zf-C2H2"/>
    <property type="match status" value="1"/>
</dbReference>
<evidence type="ECO:0000259" key="5">
    <source>
        <dbReference type="PROSITE" id="PS50157"/>
    </source>
</evidence>
<evidence type="ECO:0000256" key="4">
    <source>
        <dbReference type="SAM" id="MobiDB-lite"/>
    </source>
</evidence>
<evidence type="ECO:0000256" key="2">
    <source>
        <dbReference type="ARBA" id="ARBA00023242"/>
    </source>
</evidence>
<dbReference type="InterPro" id="IPR036236">
    <property type="entry name" value="Znf_C2H2_sf"/>
</dbReference>
<feature type="compositionally biased region" description="Basic residues" evidence="4">
    <location>
        <begin position="301"/>
        <end position="313"/>
    </location>
</feature>
<dbReference type="GeneID" id="98127605"/>
<comment type="caution">
    <text evidence="6">The sequence shown here is derived from an EMBL/GenBank/DDBJ whole genome shotgun (WGS) entry which is preliminary data.</text>
</comment>
<keyword evidence="3" id="KW-0862">Zinc</keyword>
<dbReference type="RefSeq" id="XP_070863896.1">
    <property type="nucleotide sequence ID" value="XM_071012961.1"/>
</dbReference>
<protein>
    <recommendedName>
        <fullName evidence="5">C2H2-type domain-containing protein</fullName>
    </recommendedName>
</protein>
<organism evidence="6 7">
    <name type="scientific">Remersonia thermophila</name>
    <dbReference type="NCBI Taxonomy" id="72144"/>
    <lineage>
        <taxon>Eukaryota</taxon>
        <taxon>Fungi</taxon>
        <taxon>Dikarya</taxon>
        <taxon>Ascomycota</taxon>
        <taxon>Pezizomycotina</taxon>
        <taxon>Sordariomycetes</taxon>
        <taxon>Sordariomycetidae</taxon>
        <taxon>Sordariales</taxon>
        <taxon>Sordariales incertae sedis</taxon>
        <taxon>Remersonia</taxon>
    </lineage>
</organism>
<dbReference type="InterPro" id="IPR013087">
    <property type="entry name" value="Znf_C2H2_type"/>
</dbReference>
<reference evidence="6 7" key="1">
    <citation type="journal article" date="2024" name="Commun. Biol.">
        <title>Comparative genomic analysis of thermophilic fungi reveals convergent evolutionary adaptations and gene losses.</title>
        <authorList>
            <person name="Steindorff A.S."/>
            <person name="Aguilar-Pontes M.V."/>
            <person name="Robinson A.J."/>
            <person name="Andreopoulos B."/>
            <person name="LaButti K."/>
            <person name="Kuo A."/>
            <person name="Mondo S."/>
            <person name="Riley R."/>
            <person name="Otillar R."/>
            <person name="Haridas S."/>
            <person name="Lipzen A."/>
            <person name="Grimwood J."/>
            <person name="Schmutz J."/>
            <person name="Clum A."/>
            <person name="Reid I.D."/>
            <person name="Moisan M.C."/>
            <person name="Butler G."/>
            <person name="Nguyen T.T.M."/>
            <person name="Dewar K."/>
            <person name="Conant G."/>
            <person name="Drula E."/>
            <person name="Henrissat B."/>
            <person name="Hansel C."/>
            <person name="Singer S."/>
            <person name="Hutchinson M.I."/>
            <person name="de Vries R.P."/>
            <person name="Natvig D.O."/>
            <person name="Powell A.J."/>
            <person name="Tsang A."/>
            <person name="Grigoriev I.V."/>
        </authorList>
    </citation>
    <scope>NUCLEOTIDE SEQUENCE [LARGE SCALE GENOMIC DNA]</scope>
    <source>
        <strain evidence="6 7">ATCC 22073</strain>
    </source>
</reference>
<dbReference type="SMART" id="SM00355">
    <property type="entry name" value="ZnF_C2H2"/>
    <property type="match status" value="2"/>
</dbReference>
<keyword evidence="3" id="KW-0863">Zinc-finger</keyword>
<feature type="domain" description="C2H2-type" evidence="5">
    <location>
        <begin position="354"/>
        <end position="384"/>
    </location>
</feature>
<keyword evidence="7" id="KW-1185">Reference proteome</keyword>
<keyword evidence="3" id="KW-0479">Metal-binding</keyword>
<feature type="domain" description="C2H2-type" evidence="5">
    <location>
        <begin position="384"/>
        <end position="411"/>
    </location>
</feature>
<evidence type="ECO:0000313" key="6">
    <source>
        <dbReference type="EMBL" id="KAL2265169.1"/>
    </source>
</evidence>
<dbReference type="PANTHER" id="PTHR47427:SF2">
    <property type="entry name" value="C2H2-TYPE DOMAIN-CONTAINING PROTEIN"/>
    <property type="match status" value="1"/>
</dbReference>
<proteinExistence type="predicted"/>
<gene>
    <name evidence="6" type="ORF">VTJ83DRAFT_6269</name>
</gene>
<evidence type="ECO:0000313" key="7">
    <source>
        <dbReference type="Proteomes" id="UP001600064"/>
    </source>
</evidence>
<feature type="compositionally biased region" description="Basic and acidic residues" evidence="4">
    <location>
        <begin position="328"/>
        <end position="339"/>
    </location>
</feature>
<dbReference type="PROSITE" id="PS00028">
    <property type="entry name" value="ZINC_FINGER_C2H2_1"/>
    <property type="match status" value="2"/>
</dbReference>
<dbReference type="PROSITE" id="PS50157">
    <property type="entry name" value="ZINC_FINGER_C2H2_2"/>
    <property type="match status" value="2"/>
</dbReference>
<dbReference type="Gene3D" id="3.30.160.60">
    <property type="entry name" value="Classic Zinc Finger"/>
    <property type="match status" value="1"/>
</dbReference>
<dbReference type="Proteomes" id="UP001600064">
    <property type="component" value="Unassembled WGS sequence"/>
</dbReference>